<evidence type="ECO:0000259" key="3">
    <source>
        <dbReference type="Pfam" id="PF07859"/>
    </source>
</evidence>
<dbReference type="InterPro" id="IPR029058">
    <property type="entry name" value="AB_hydrolase_fold"/>
</dbReference>
<dbReference type="PANTHER" id="PTHR48081:SF30">
    <property type="entry name" value="ACETYL-HYDROLASE LIPR-RELATED"/>
    <property type="match status" value="1"/>
</dbReference>
<dbReference type="RefSeq" id="WP_020514985.1">
    <property type="nucleotide sequence ID" value="NZ_JBIAZU010000006.1"/>
</dbReference>
<keyword evidence="2 4" id="KW-0378">Hydrolase</keyword>
<comment type="similarity">
    <text evidence="1">Belongs to the 'GDXG' lipolytic enzyme family.</text>
</comment>
<reference evidence="4 5" key="1">
    <citation type="submission" date="2024-10" db="EMBL/GenBank/DDBJ databases">
        <title>The Natural Products Discovery Center: Release of the First 8490 Sequenced Strains for Exploring Actinobacteria Biosynthetic Diversity.</title>
        <authorList>
            <person name="Kalkreuter E."/>
            <person name="Kautsar S.A."/>
            <person name="Yang D."/>
            <person name="Bader C.D."/>
            <person name="Teijaro C.N."/>
            <person name="Fluegel L."/>
            <person name="Davis C.M."/>
            <person name="Simpson J.R."/>
            <person name="Lauterbach L."/>
            <person name="Steele A.D."/>
            <person name="Gui C."/>
            <person name="Meng S."/>
            <person name="Li G."/>
            <person name="Viehrig K."/>
            <person name="Ye F."/>
            <person name="Su P."/>
            <person name="Kiefer A.F."/>
            <person name="Nichols A."/>
            <person name="Cepeda A.J."/>
            <person name="Yan W."/>
            <person name="Fan B."/>
            <person name="Jiang Y."/>
            <person name="Adhikari A."/>
            <person name="Zheng C.-J."/>
            <person name="Schuster L."/>
            <person name="Cowan T.M."/>
            <person name="Smanski M.J."/>
            <person name="Chevrette M.G."/>
            <person name="De Carvalho L.P.S."/>
            <person name="Shen B."/>
        </authorList>
    </citation>
    <scope>NUCLEOTIDE SEQUENCE [LARGE SCALE GENOMIC DNA]</scope>
    <source>
        <strain evidence="4 5">NPDC000087</strain>
    </source>
</reference>
<dbReference type="PROSITE" id="PS01173">
    <property type="entry name" value="LIPASE_GDXG_HIS"/>
    <property type="match status" value="1"/>
</dbReference>
<protein>
    <submittedName>
        <fullName evidence="4">Alpha/beta hydrolase fold domain-containing protein</fullName>
    </submittedName>
</protein>
<evidence type="ECO:0000313" key="5">
    <source>
        <dbReference type="Proteomes" id="UP001602245"/>
    </source>
</evidence>
<dbReference type="Gene3D" id="3.40.50.1820">
    <property type="entry name" value="alpha/beta hydrolase"/>
    <property type="match status" value="1"/>
</dbReference>
<evidence type="ECO:0000256" key="2">
    <source>
        <dbReference type="ARBA" id="ARBA00022801"/>
    </source>
</evidence>
<gene>
    <name evidence="4" type="ORF">ACFY35_32625</name>
</gene>
<dbReference type="InterPro" id="IPR050300">
    <property type="entry name" value="GDXG_lipolytic_enzyme"/>
</dbReference>
<feature type="domain" description="Alpha/beta hydrolase fold-3" evidence="3">
    <location>
        <begin position="58"/>
        <end position="254"/>
    </location>
</feature>
<name>A0ABW6WLN6_9ACTN</name>
<dbReference type="GO" id="GO:0016787">
    <property type="term" value="F:hydrolase activity"/>
    <property type="evidence" value="ECO:0007669"/>
    <property type="project" value="UniProtKB-KW"/>
</dbReference>
<comment type="caution">
    <text evidence="4">The sequence shown here is derived from an EMBL/GenBank/DDBJ whole genome shotgun (WGS) entry which is preliminary data.</text>
</comment>
<evidence type="ECO:0000256" key="1">
    <source>
        <dbReference type="ARBA" id="ARBA00010515"/>
    </source>
</evidence>
<dbReference type="EMBL" id="JBIAZU010000006">
    <property type="protein sequence ID" value="MFF5294206.1"/>
    <property type="molecule type" value="Genomic_DNA"/>
</dbReference>
<proteinExistence type="inferred from homology"/>
<dbReference type="SUPFAM" id="SSF53474">
    <property type="entry name" value="alpha/beta-Hydrolases"/>
    <property type="match status" value="1"/>
</dbReference>
<dbReference type="InterPro" id="IPR002168">
    <property type="entry name" value="Lipase_GDXG_HIS_AS"/>
</dbReference>
<keyword evidence="5" id="KW-1185">Reference proteome</keyword>
<organism evidence="4 5">
    <name type="scientific">Paractinoplanes globisporus</name>
    <dbReference type="NCBI Taxonomy" id="113565"/>
    <lineage>
        <taxon>Bacteria</taxon>
        <taxon>Bacillati</taxon>
        <taxon>Actinomycetota</taxon>
        <taxon>Actinomycetes</taxon>
        <taxon>Micromonosporales</taxon>
        <taxon>Micromonosporaceae</taxon>
        <taxon>Paractinoplanes</taxon>
    </lineage>
</organism>
<dbReference type="Pfam" id="PF07859">
    <property type="entry name" value="Abhydrolase_3"/>
    <property type="match status" value="1"/>
</dbReference>
<evidence type="ECO:0000313" key="4">
    <source>
        <dbReference type="EMBL" id="MFF5294206.1"/>
    </source>
</evidence>
<sequence>MDSIEKMYAEWHAGHGQGDDHWGDVTAEPREVDYLEVSANGVPAMWLRPHVAAPDRAIVAIHGGGFVGGSLYSHRKMYGHLAKAVGVPVLLTTYRHTPAFTYPAQIDDVVAAYRWVRDQGLRTVLAGDSCGAGLAVHTALREPGAEALLLISPWLDMDRPLAATTYDTNAATDLVFTRRMIQALIDAYVPDGVSGTDPAVNALHADLSGLPPIFTQAGGAEGPLGDAELLTKLAADAGVEARLDVFPGRLHTFQMAAGYSAEADEAIGRFAAWTRPKLGL</sequence>
<dbReference type="Proteomes" id="UP001602245">
    <property type="component" value="Unassembled WGS sequence"/>
</dbReference>
<accession>A0ABW6WLN6</accession>
<dbReference type="InterPro" id="IPR013094">
    <property type="entry name" value="AB_hydrolase_3"/>
</dbReference>
<dbReference type="PANTHER" id="PTHR48081">
    <property type="entry name" value="AB HYDROLASE SUPERFAMILY PROTEIN C4A8.06C"/>
    <property type="match status" value="1"/>
</dbReference>